<evidence type="ECO:0000256" key="1">
    <source>
        <dbReference type="SAM" id="MobiDB-lite"/>
    </source>
</evidence>
<proteinExistence type="predicted"/>
<keyword evidence="3" id="KW-1185">Reference proteome</keyword>
<dbReference type="EMBL" id="WSEL01000003">
    <property type="protein sequence ID" value="MVQ28995.1"/>
    <property type="molecule type" value="Genomic_DNA"/>
</dbReference>
<gene>
    <name evidence="2" type="ORF">GON04_06045</name>
</gene>
<evidence type="ECO:0000313" key="3">
    <source>
        <dbReference type="Proteomes" id="UP000469385"/>
    </source>
</evidence>
<reference evidence="2 3" key="1">
    <citation type="submission" date="2019-12" db="EMBL/GenBank/DDBJ databases">
        <authorList>
            <person name="Huq M.A."/>
        </authorList>
    </citation>
    <scope>NUCLEOTIDE SEQUENCE [LARGE SCALE GENOMIC DNA]</scope>
    <source>
        <strain evidence="2 3">MAH-25</strain>
    </source>
</reference>
<accession>A0A6N8IR26</accession>
<feature type="compositionally biased region" description="Basic and acidic residues" evidence="1">
    <location>
        <begin position="43"/>
        <end position="56"/>
    </location>
</feature>
<dbReference type="RefSeq" id="WP_157397045.1">
    <property type="nucleotide sequence ID" value="NZ_WSEL01000003.1"/>
</dbReference>
<organism evidence="2 3">
    <name type="scientific">Ramlibacter pinisoli</name>
    <dbReference type="NCBI Taxonomy" id="2682844"/>
    <lineage>
        <taxon>Bacteria</taxon>
        <taxon>Pseudomonadati</taxon>
        <taxon>Pseudomonadota</taxon>
        <taxon>Betaproteobacteria</taxon>
        <taxon>Burkholderiales</taxon>
        <taxon>Comamonadaceae</taxon>
        <taxon>Ramlibacter</taxon>
    </lineage>
</organism>
<dbReference type="AlphaFoldDB" id="A0A6N8IR26"/>
<sequence length="56" mass="6251">MHDLNDANPTPPPESQARLQQNEKESRLLDSPARTNESTIQPDKPKEDLLEGFHGG</sequence>
<feature type="region of interest" description="Disordered" evidence="1">
    <location>
        <begin position="1"/>
        <end position="56"/>
    </location>
</feature>
<name>A0A6N8IR26_9BURK</name>
<comment type="caution">
    <text evidence="2">The sequence shown here is derived from an EMBL/GenBank/DDBJ whole genome shotgun (WGS) entry which is preliminary data.</text>
</comment>
<dbReference type="Proteomes" id="UP000469385">
    <property type="component" value="Unassembled WGS sequence"/>
</dbReference>
<evidence type="ECO:0000313" key="2">
    <source>
        <dbReference type="EMBL" id="MVQ28995.1"/>
    </source>
</evidence>
<protein>
    <submittedName>
        <fullName evidence="2">Uncharacterized protein</fullName>
    </submittedName>
</protein>